<dbReference type="EMBL" id="CAUYUJ010006591">
    <property type="protein sequence ID" value="CAK0817892.1"/>
    <property type="molecule type" value="Genomic_DNA"/>
</dbReference>
<evidence type="ECO:0000313" key="4">
    <source>
        <dbReference type="Proteomes" id="UP001189429"/>
    </source>
</evidence>
<name>A0ABN9RIK8_9DINO</name>
<feature type="transmembrane region" description="Helical" evidence="1">
    <location>
        <begin position="189"/>
        <end position="212"/>
    </location>
</feature>
<feature type="signal peptide" evidence="2">
    <location>
        <begin position="1"/>
        <end position="24"/>
    </location>
</feature>
<keyword evidence="1" id="KW-0812">Transmembrane</keyword>
<sequence>MMCGAVAWCFAFTVVFVLEWVLVANPSSETYQFWFPSGRGYIASTFSNLSHRHSSVQGRIFSSVGLVSAISIQTSWYTELLRNVCTHQQRMILPFGMDVRWTWFRLVAPTMGILLITGVNTVPRLAWMHSPGKSLLAGVVVNSFGCWTIFVSYILSELHCLGYCEFLTLKCSDHGSLPDLCDTERRYRLWSVLAGGLCGVLFVVAQVVLWLLQRGCPGLGLSGLHGLLKVHCDEWAQVGQYVGLDATTQRWGLVAPDYDGRKVQIVDDPEVINTASGIIVYVKAFSLCFEFLGMVMYCLNVVAIWYYCEERHFPRKYLYVEDLDDAIEWFETTLPEAWEPPAALETLETADRRHSRDVLEPSSAVEAS</sequence>
<evidence type="ECO:0000313" key="3">
    <source>
        <dbReference type="EMBL" id="CAK0817892.1"/>
    </source>
</evidence>
<dbReference type="Proteomes" id="UP001189429">
    <property type="component" value="Unassembled WGS sequence"/>
</dbReference>
<comment type="caution">
    <text evidence="3">The sequence shown here is derived from an EMBL/GenBank/DDBJ whole genome shotgun (WGS) entry which is preliminary data.</text>
</comment>
<accession>A0ABN9RIK8</accession>
<organism evidence="3 4">
    <name type="scientific">Prorocentrum cordatum</name>
    <dbReference type="NCBI Taxonomy" id="2364126"/>
    <lineage>
        <taxon>Eukaryota</taxon>
        <taxon>Sar</taxon>
        <taxon>Alveolata</taxon>
        <taxon>Dinophyceae</taxon>
        <taxon>Prorocentrales</taxon>
        <taxon>Prorocentraceae</taxon>
        <taxon>Prorocentrum</taxon>
    </lineage>
</organism>
<keyword evidence="4" id="KW-1185">Reference proteome</keyword>
<feature type="transmembrane region" description="Helical" evidence="1">
    <location>
        <begin position="103"/>
        <end position="122"/>
    </location>
</feature>
<feature type="transmembrane region" description="Helical" evidence="1">
    <location>
        <begin position="134"/>
        <end position="155"/>
    </location>
</feature>
<feature type="transmembrane region" description="Helical" evidence="1">
    <location>
        <begin position="287"/>
        <end position="307"/>
    </location>
</feature>
<keyword evidence="1" id="KW-0472">Membrane</keyword>
<keyword evidence="2" id="KW-0732">Signal</keyword>
<evidence type="ECO:0000256" key="1">
    <source>
        <dbReference type="SAM" id="Phobius"/>
    </source>
</evidence>
<proteinExistence type="predicted"/>
<reference evidence="3" key="1">
    <citation type="submission" date="2023-10" db="EMBL/GenBank/DDBJ databases">
        <authorList>
            <person name="Chen Y."/>
            <person name="Shah S."/>
            <person name="Dougan E. K."/>
            <person name="Thang M."/>
            <person name="Chan C."/>
        </authorList>
    </citation>
    <scope>NUCLEOTIDE SEQUENCE [LARGE SCALE GENOMIC DNA]</scope>
</reference>
<feature type="chain" id="PRO_5045123040" evidence="2">
    <location>
        <begin position="25"/>
        <end position="368"/>
    </location>
</feature>
<keyword evidence="1" id="KW-1133">Transmembrane helix</keyword>
<gene>
    <name evidence="3" type="ORF">PCOR1329_LOCUS20338</name>
</gene>
<protein>
    <submittedName>
        <fullName evidence="3">Uncharacterized protein</fullName>
    </submittedName>
</protein>
<evidence type="ECO:0000256" key="2">
    <source>
        <dbReference type="SAM" id="SignalP"/>
    </source>
</evidence>